<keyword evidence="3" id="KW-1185">Reference proteome</keyword>
<dbReference type="GO" id="GO:0008168">
    <property type="term" value="F:methyltransferase activity"/>
    <property type="evidence" value="ECO:0007669"/>
    <property type="project" value="UniProtKB-KW"/>
</dbReference>
<dbReference type="Gene3D" id="3.40.50.150">
    <property type="entry name" value="Vaccinia Virus protein VP39"/>
    <property type="match status" value="1"/>
</dbReference>
<accession>A0A1J4N4T1</accession>
<dbReference type="GO" id="GO:0032259">
    <property type="term" value="P:methylation"/>
    <property type="evidence" value="ECO:0007669"/>
    <property type="project" value="UniProtKB-KW"/>
</dbReference>
<dbReference type="Pfam" id="PF13649">
    <property type="entry name" value="Methyltransf_25"/>
    <property type="match status" value="1"/>
</dbReference>
<proteinExistence type="predicted"/>
<organism evidence="2 3">
    <name type="scientific">Nocardioides luteus</name>
    <dbReference type="NCBI Taxonomy" id="1844"/>
    <lineage>
        <taxon>Bacteria</taxon>
        <taxon>Bacillati</taxon>
        <taxon>Actinomycetota</taxon>
        <taxon>Actinomycetes</taxon>
        <taxon>Propionibacteriales</taxon>
        <taxon>Nocardioidaceae</taxon>
        <taxon>Nocardioides</taxon>
    </lineage>
</organism>
<dbReference type="RefSeq" id="WP_045548522.1">
    <property type="nucleotide sequence ID" value="NZ_JZDQ02000014.1"/>
</dbReference>
<evidence type="ECO:0000259" key="1">
    <source>
        <dbReference type="Pfam" id="PF13649"/>
    </source>
</evidence>
<dbReference type="EMBL" id="JZDQ02000014">
    <property type="protein sequence ID" value="OIJ26558.1"/>
    <property type="molecule type" value="Genomic_DNA"/>
</dbReference>
<dbReference type="SUPFAM" id="SSF53335">
    <property type="entry name" value="S-adenosyl-L-methionine-dependent methyltransferases"/>
    <property type="match status" value="1"/>
</dbReference>
<keyword evidence="2" id="KW-0808">Transferase</keyword>
<protein>
    <submittedName>
        <fullName evidence="2">SAM-dependent methyltransferase</fullName>
    </submittedName>
</protein>
<keyword evidence="2" id="KW-0489">Methyltransferase</keyword>
<dbReference type="PANTHER" id="PTHR43591">
    <property type="entry name" value="METHYLTRANSFERASE"/>
    <property type="match status" value="1"/>
</dbReference>
<dbReference type="STRING" id="1844.UG56_011315"/>
<name>A0A1J4N4T1_9ACTN</name>
<dbReference type="OrthoDB" id="9805171at2"/>
<evidence type="ECO:0000313" key="3">
    <source>
        <dbReference type="Proteomes" id="UP000033772"/>
    </source>
</evidence>
<comment type="caution">
    <text evidence="2">The sequence shown here is derived from an EMBL/GenBank/DDBJ whole genome shotgun (WGS) entry which is preliminary data.</text>
</comment>
<reference evidence="2" key="1">
    <citation type="submission" date="2016-10" db="EMBL/GenBank/DDBJ databases">
        <title>Draft Genome Sequence of Nocardioides luteus Strain BAFB, an Alkane-Degrading Bacterium Isolated from JP-7 Polluted Soil.</title>
        <authorList>
            <person name="Brown L."/>
            <person name="Ruiz O.N."/>
            <person name="Gunasekera T."/>
        </authorList>
    </citation>
    <scope>NUCLEOTIDE SEQUENCE [LARGE SCALE GENOMIC DNA]</scope>
    <source>
        <strain evidence="2">BAFB</strain>
    </source>
</reference>
<dbReference type="PANTHER" id="PTHR43591:SF110">
    <property type="entry name" value="RHODANESE DOMAIN-CONTAINING PROTEIN"/>
    <property type="match status" value="1"/>
</dbReference>
<dbReference type="CDD" id="cd02440">
    <property type="entry name" value="AdoMet_MTases"/>
    <property type="match status" value="1"/>
</dbReference>
<dbReference type="InterPro" id="IPR041698">
    <property type="entry name" value="Methyltransf_25"/>
</dbReference>
<dbReference type="InterPro" id="IPR029063">
    <property type="entry name" value="SAM-dependent_MTases_sf"/>
</dbReference>
<feature type="domain" description="Methyltransferase" evidence="1">
    <location>
        <begin position="56"/>
        <end position="144"/>
    </location>
</feature>
<evidence type="ECO:0000313" key="2">
    <source>
        <dbReference type="EMBL" id="OIJ26558.1"/>
    </source>
</evidence>
<dbReference type="AlphaFoldDB" id="A0A1J4N4T1"/>
<sequence>MTEPYDVTETRAAYDTVSKAYAEIVDPSVAETSFDAGVLDTFAAYVRKDGGGLVGDIGCGPGRITAYLAARGLDVFGVDLSTGMIAQAMERHPALRFEVGDMARLPLRDGELAGVLAWYSMIHTPPSRRPEVIAELARVTRRGGRFVTAFQVGDEHVRHIGAYGHDVTFDGYRLPVEATSALLEEAGFEVTATVVRSAENWERTPQAYLVARRR</sequence>
<dbReference type="Proteomes" id="UP000033772">
    <property type="component" value="Unassembled WGS sequence"/>
</dbReference>
<gene>
    <name evidence="2" type="ORF">UG56_011315</name>
</gene>